<reference evidence="1" key="1">
    <citation type="submission" date="2020-05" db="EMBL/GenBank/DDBJ databases">
        <title>Large-scale comparative analyses of tick genomes elucidate their genetic diversity and vector capacities.</title>
        <authorList>
            <person name="Jia N."/>
            <person name="Wang J."/>
            <person name="Shi W."/>
            <person name="Du L."/>
            <person name="Sun Y."/>
            <person name="Zhan W."/>
            <person name="Jiang J."/>
            <person name="Wang Q."/>
            <person name="Zhang B."/>
            <person name="Ji P."/>
            <person name="Sakyi L.B."/>
            <person name="Cui X."/>
            <person name="Yuan T."/>
            <person name="Jiang B."/>
            <person name="Yang W."/>
            <person name="Lam T.T.-Y."/>
            <person name="Chang Q."/>
            <person name="Ding S."/>
            <person name="Wang X."/>
            <person name="Zhu J."/>
            <person name="Ruan X."/>
            <person name="Zhao L."/>
            <person name="Wei J."/>
            <person name="Que T."/>
            <person name="Du C."/>
            <person name="Cheng J."/>
            <person name="Dai P."/>
            <person name="Han X."/>
            <person name="Huang E."/>
            <person name="Gao Y."/>
            <person name="Liu J."/>
            <person name="Shao H."/>
            <person name="Ye R."/>
            <person name="Li L."/>
            <person name="Wei W."/>
            <person name="Wang X."/>
            <person name="Wang C."/>
            <person name="Yang T."/>
            <person name="Huo Q."/>
            <person name="Li W."/>
            <person name="Guo W."/>
            <person name="Chen H."/>
            <person name="Zhou L."/>
            <person name="Ni X."/>
            <person name="Tian J."/>
            <person name="Zhou Y."/>
            <person name="Sheng Y."/>
            <person name="Liu T."/>
            <person name="Pan Y."/>
            <person name="Xia L."/>
            <person name="Li J."/>
            <person name="Zhao F."/>
            <person name="Cao W."/>
        </authorList>
    </citation>
    <scope>NUCLEOTIDE SEQUENCE</scope>
    <source>
        <strain evidence="1">Hyas-2018</strain>
    </source>
</reference>
<keyword evidence="2" id="KW-1185">Reference proteome</keyword>
<evidence type="ECO:0000313" key="1">
    <source>
        <dbReference type="EMBL" id="KAH6942447.1"/>
    </source>
</evidence>
<evidence type="ECO:0000313" key="2">
    <source>
        <dbReference type="Proteomes" id="UP000821845"/>
    </source>
</evidence>
<sequence length="96" mass="10788">MYELMLLHYCNLVVLVYSYCEGPTGLVQEYKGPLASVLQVSCEKAMADEDIVISGFSAYFPQADHLVEFREKLYAGVDMVTEDDLRWPPGAFSSLL</sequence>
<protein>
    <submittedName>
        <fullName evidence="1">Uncharacterized protein</fullName>
    </submittedName>
</protein>
<dbReference type="Proteomes" id="UP000821845">
    <property type="component" value="Chromosome 10"/>
</dbReference>
<name>A0ACB7T835_HYAAI</name>
<accession>A0ACB7T835</accession>
<organism evidence="1 2">
    <name type="scientific">Hyalomma asiaticum</name>
    <name type="common">Tick</name>
    <dbReference type="NCBI Taxonomy" id="266040"/>
    <lineage>
        <taxon>Eukaryota</taxon>
        <taxon>Metazoa</taxon>
        <taxon>Ecdysozoa</taxon>
        <taxon>Arthropoda</taxon>
        <taxon>Chelicerata</taxon>
        <taxon>Arachnida</taxon>
        <taxon>Acari</taxon>
        <taxon>Parasitiformes</taxon>
        <taxon>Ixodida</taxon>
        <taxon>Ixodoidea</taxon>
        <taxon>Ixodidae</taxon>
        <taxon>Hyalomminae</taxon>
        <taxon>Hyalomma</taxon>
    </lineage>
</organism>
<dbReference type="EMBL" id="CM023490">
    <property type="protein sequence ID" value="KAH6942447.1"/>
    <property type="molecule type" value="Genomic_DNA"/>
</dbReference>
<comment type="caution">
    <text evidence="1">The sequence shown here is derived from an EMBL/GenBank/DDBJ whole genome shotgun (WGS) entry which is preliminary data.</text>
</comment>
<gene>
    <name evidence="1" type="ORF">HPB50_005759</name>
</gene>
<proteinExistence type="predicted"/>